<reference evidence="2" key="1">
    <citation type="journal article" date="2019" name="Int. J. Syst. Evol. Microbiol.">
        <title>The Global Catalogue of Microorganisms (GCM) 10K type strain sequencing project: providing services to taxonomists for standard genome sequencing and annotation.</title>
        <authorList>
            <consortium name="The Broad Institute Genomics Platform"/>
            <consortium name="The Broad Institute Genome Sequencing Center for Infectious Disease"/>
            <person name="Wu L."/>
            <person name="Ma J."/>
        </authorList>
    </citation>
    <scope>NUCLEOTIDE SEQUENCE [LARGE SCALE GENOMIC DNA]</scope>
    <source>
        <strain evidence="2">CCUG 62114</strain>
    </source>
</reference>
<sequence length="177" mass="20678">MMKEFTIPFVGLKEGKHRFEFDIKQSFFENFDYHEFNSSDIKVSLLLNKTSTMMELNFEANGIINVNCDLTNEPFNQDISTSLHLIVKFGEEFNDENEEILILPHGEYEVKVQQYIYEMIVLAKPSKSIHPGVEDGTLDSEILSKLEEYSLKEKSEEEESEDIDPRWNKLKNLLTDK</sequence>
<dbReference type="Pfam" id="PF02620">
    <property type="entry name" value="YceD"/>
    <property type="match status" value="1"/>
</dbReference>
<dbReference type="Proteomes" id="UP001596997">
    <property type="component" value="Unassembled WGS sequence"/>
</dbReference>
<name>A0ABW3I0C1_9FLAO</name>
<accession>A0ABW3I0C1</accession>
<dbReference type="InterPro" id="IPR003772">
    <property type="entry name" value="YceD"/>
</dbReference>
<dbReference type="EMBL" id="JBHTJM010000005">
    <property type="protein sequence ID" value="MFD0963295.1"/>
    <property type="molecule type" value="Genomic_DNA"/>
</dbReference>
<proteinExistence type="predicted"/>
<evidence type="ECO:0000313" key="1">
    <source>
        <dbReference type="EMBL" id="MFD0963295.1"/>
    </source>
</evidence>
<dbReference type="RefSeq" id="WP_377713857.1">
    <property type="nucleotide sequence ID" value="NZ_JBHTJM010000005.1"/>
</dbReference>
<protein>
    <submittedName>
        <fullName evidence="1">YceD family protein</fullName>
    </submittedName>
</protein>
<gene>
    <name evidence="1" type="ORF">ACFQ1O_04685</name>
</gene>
<keyword evidence="2" id="KW-1185">Reference proteome</keyword>
<comment type="caution">
    <text evidence="1">The sequence shown here is derived from an EMBL/GenBank/DDBJ whole genome shotgun (WGS) entry which is preliminary data.</text>
</comment>
<evidence type="ECO:0000313" key="2">
    <source>
        <dbReference type="Proteomes" id="UP001596997"/>
    </source>
</evidence>
<organism evidence="1 2">
    <name type="scientific">Pseudofulvibacter geojedonensis</name>
    <dbReference type="NCBI Taxonomy" id="1123758"/>
    <lineage>
        <taxon>Bacteria</taxon>
        <taxon>Pseudomonadati</taxon>
        <taxon>Bacteroidota</taxon>
        <taxon>Flavobacteriia</taxon>
        <taxon>Flavobacteriales</taxon>
        <taxon>Flavobacteriaceae</taxon>
        <taxon>Pseudofulvibacter</taxon>
    </lineage>
</organism>